<feature type="domain" description="Glycosyltransferase 2-like" evidence="2">
    <location>
        <begin position="5"/>
        <end position="169"/>
    </location>
</feature>
<keyword evidence="1" id="KW-0472">Membrane</keyword>
<keyword evidence="3" id="KW-0808">Transferase</keyword>
<dbReference type="Gene3D" id="3.90.550.10">
    <property type="entry name" value="Spore Coat Polysaccharide Biosynthesis Protein SpsA, Chain A"/>
    <property type="match status" value="1"/>
</dbReference>
<evidence type="ECO:0000313" key="3">
    <source>
        <dbReference type="EMBL" id="XCM39619.1"/>
    </source>
</evidence>
<dbReference type="InterPro" id="IPR001173">
    <property type="entry name" value="Glyco_trans_2-like"/>
</dbReference>
<accession>A0AAU8JMI2</accession>
<evidence type="ECO:0000256" key="1">
    <source>
        <dbReference type="SAM" id="Phobius"/>
    </source>
</evidence>
<dbReference type="CDD" id="cd00761">
    <property type="entry name" value="Glyco_tranf_GTA_type"/>
    <property type="match status" value="1"/>
</dbReference>
<gene>
    <name evidence="3" type="ORF">ABWT76_002563</name>
</gene>
<evidence type="ECO:0000259" key="2">
    <source>
        <dbReference type="Pfam" id="PF00535"/>
    </source>
</evidence>
<dbReference type="PANTHER" id="PTHR43685">
    <property type="entry name" value="GLYCOSYLTRANSFERASE"/>
    <property type="match status" value="1"/>
</dbReference>
<dbReference type="EC" id="2.4.-.-" evidence="3"/>
<sequence>MLKFTVVITTYNRLPLLRRAVESVLSQTVPCELVVADDCSTDETQAYLTSLGDRIIYHRNPVNMGHAETVNAGVKAATGDWIKMLDDDDYLAPNCIEKFTKAIALRPQAVICSCQAIQVNENEQELFRTQPNGLGKAFYVPQEDIHYGMLMDQVPFGTPVQVAFQREAFLKSGGWDSAFNLNYDDIDSWLKIAQYGDAVFINEYLAYRTLWSGGLNVKLAIKDRLKTNIMIKEKIYNLVSPLYQNKLDPFESIKRYMALHWMFVSLKNKKISDALSVGIPAIFSLSGWFLFAKFIYSRKINKQGNKIRQQVILS</sequence>
<reference evidence="3" key="1">
    <citation type="submission" date="2024-07" db="EMBL/GenBank/DDBJ databases">
        <authorList>
            <person name="Kim Y.J."/>
            <person name="Jeong J.Y."/>
        </authorList>
    </citation>
    <scope>NUCLEOTIDE SEQUENCE</scope>
    <source>
        <strain evidence="3">GIHE-MW2</strain>
    </source>
</reference>
<dbReference type="PANTHER" id="PTHR43685:SF2">
    <property type="entry name" value="GLYCOSYLTRANSFERASE 2-LIKE DOMAIN-CONTAINING PROTEIN"/>
    <property type="match status" value="1"/>
</dbReference>
<keyword evidence="1" id="KW-0812">Transmembrane</keyword>
<name>A0AAU8JMI2_9CYAN</name>
<dbReference type="InterPro" id="IPR050834">
    <property type="entry name" value="Glycosyltransf_2"/>
</dbReference>
<dbReference type="InterPro" id="IPR029044">
    <property type="entry name" value="Nucleotide-diphossugar_trans"/>
</dbReference>
<keyword evidence="1" id="KW-1133">Transmembrane helix</keyword>
<dbReference type="GO" id="GO:0016757">
    <property type="term" value="F:glycosyltransferase activity"/>
    <property type="evidence" value="ECO:0007669"/>
    <property type="project" value="UniProtKB-KW"/>
</dbReference>
<feature type="transmembrane region" description="Helical" evidence="1">
    <location>
        <begin position="274"/>
        <end position="296"/>
    </location>
</feature>
<dbReference type="Pfam" id="PF00535">
    <property type="entry name" value="Glycos_transf_2"/>
    <property type="match status" value="1"/>
</dbReference>
<keyword evidence="3" id="KW-0328">Glycosyltransferase</keyword>
<dbReference type="RefSeq" id="WP_190880042.1">
    <property type="nucleotide sequence ID" value="NZ_CP159837.1"/>
</dbReference>
<dbReference type="SUPFAM" id="SSF53448">
    <property type="entry name" value="Nucleotide-diphospho-sugar transferases"/>
    <property type="match status" value="1"/>
</dbReference>
<organism evidence="3">
    <name type="scientific">Planktothricoides raciborskii GIHE-MW2</name>
    <dbReference type="NCBI Taxonomy" id="2792601"/>
    <lineage>
        <taxon>Bacteria</taxon>
        <taxon>Bacillati</taxon>
        <taxon>Cyanobacteriota</taxon>
        <taxon>Cyanophyceae</taxon>
        <taxon>Oscillatoriophycideae</taxon>
        <taxon>Oscillatoriales</taxon>
        <taxon>Oscillatoriaceae</taxon>
        <taxon>Planktothricoides</taxon>
    </lineage>
</organism>
<proteinExistence type="predicted"/>
<dbReference type="EMBL" id="CP159837">
    <property type="protein sequence ID" value="XCM39619.1"/>
    <property type="molecule type" value="Genomic_DNA"/>
</dbReference>
<protein>
    <submittedName>
        <fullName evidence="3">Glycosyltransferase family 2 protein</fullName>
        <ecNumber evidence="3">2.4.-.-</ecNumber>
    </submittedName>
</protein>
<dbReference type="AlphaFoldDB" id="A0AAU8JMI2"/>